<dbReference type="PROSITE" id="PS50162">
    <property type="entry name" value="RECA_2"/>
    <property type="match status" value="1"/>
</dbReference>
<dbReference type="InterPro" id="IPR020568">
    <property type="entry name" value="Ribosomal_Su5_D2-typ_SF"/>
</dbReference>
<dbReference type="SMART" id="SM00382">
    <property type="entry name" value="AAA"/>
    <property type="match status" value="1"/>
</dbReference>
<dbReference type="GO" id="GO:0016787">
    <property type="term" value="F:hydrolase activity"/>
    <property type="evidence" value="ECO:0007669"/>
    <property type="project" value="UniProtKB-KW"/>
</dbReference>
<keyword evidence="7" id="KW-0067">ATP-binding</keyword>
<dbReference type="Pfam" id="PF13481">
    <property type="entry name" value="AAA_25"/>
    <property type="match status" value="1"/>
</dbReference>
<evidence type="ECO:0000256" key="4">
    <source>
        <dbReference type="ARBA" id="ARBA00022771"/>
    </source>
</evidence>
<dbReference type="EMBL" id="VJMJ01000089">
    <property type="protein sequence ID" value="KAF0736545.1"/>
    <property type="molecule type" value="Genomic_DNA"/>
</dbReference>
<keyword evidence="13" id="KW-1185">Reference proteome</keyword>
<keyword evidence="2" id="KW-0547">Nucleotide-binding</keyword>
<dbReference type="GO" id="GO:0140664">
    <property type="term" value="F:ATP-dependent DNA damage sensor activity"/>
    <property type="evidence" value="ECO:0007669"/>
    <property type="project" value="InterPro"/>
</dbReference>
<evidence type="ECO:0000256" key="8">
    <source>
        <dbReference type="ARBA" id="ARBA00023016"/>
    </source>
</evidence>
<accession>A0A6G0X8Z5</accession>
<keyword evidence="9" id="KW-0238">DNA-binding</keyword>
<dbReference type="Pfam" id="PF13541">
    <property type="entry name" value="ChlI"/>
    <property type="match status" value="1"/>
</dbReference>
<dbReference type="GO" id="GO:0005524">
    <property type="term" value="F:ATP binding"/>
    <property type="evidence" value="ECO:0007669"/>
    <property type="project" value="UniProtKB-KW"/>
</dbReference>
<name>A0A6G0X8Z5_9STRA</name>
<dbReference type="InterPro" id="IPR003593">
    <property type="entry name" value="AAA+_ATPase"/>
</dbReference>
<dbReference type="VEuPathDB" id="FungiDB:AeMF1_006313"/>
<dbReference type="Gene3D" id="3.30.230.10">
    <property type="match status" value="1"/>
</dbReference>
<dbReference type="InterPro" id="IPR020588">
    <property type="entry name" value="RecA_ATP-bd"/>
</dbReference>
<evidence type="ECO:0000256" key="1">
    <source>
        <dbReference type="ARBA" id="ARBA00022723"/>
    </source>
</evidence>
<dbReference type="InterPro" id="IPR014721">
    <property type="entry name" value="Ribsml_uS5_D2-typ_fold_subgr"/>
</dbReference>
<dbReference type="SUPFAM" id="SSF54211">
    <property type="entry name" value="Ribosomal protein S5 domain 2-like"/>
    <property type="match status" value="1"/>
</dbReference>
<evidence type="ECO:0000256" key="9">
    <source>
        <dbReference type="ARBA" id="ARBA00023125"/>
    </source>
</evidence>
<keyword evidence="4" id="KW-0863">Zinc-finger</keyword>
<dbReference type="PRINTS" id="PR01874">
    <property type="entry name" value="DNAREPAIRADA"/>
</dbReference>
<dbReference type="Pfam" id="PF18073">
    <property type="entry name" value="Zn_ribbon_LapB"/>
    <property type="match status" value="1"/>
</dbReference>
<sequence length="497" mass="53971">MYHRAARRILPAAVTSKSLGWLQRSTKCNFATNSSLASRYRCSSCGHIHAKWQGQCGNCDGWNLLEEFNGQPQRRNNAREWVRQTKPVRVSEVESSGDTRRIQLGDAEINWVFGGGIVPGSLTLLAGPPGVGKSTLSLQIAHMMSSTNKGSILYISGEESVTQLKMRSDRLHMQCPDLYLASETNIETIVQLIQSWGDASPCRGVVVDSIQTMYSSEINSTAGNVNQVKECTLQLLSVCKASNIPIIIIGHINKGGDIAGPKVLEHIVDTVVQLEGDADSSNRFLRCTKNRFGTTNEVGVLSMTDEGLIPLKNPLHAFLSSNNETLDGVSVTIAVEGSRPIPVEIQTLSNVSFDDRMSCRCRGVSYDKVQLIFAVLERRAKVSFRATSVFVNIAEGFFLNEPSADLALAVALASSATNRPVLPSSIFLGELALSGVLRPVMKLEPRLAAASKIGVANCVVPRASGEEARRIIGKYSSTMKIHEVDTLVEALAICLLR</sequence>
<evidence type="ECO:0000256" key="7">
    <source>
        <dbReference type="ARBA" id="ARBA00022840"/>
    </source>
</evidence>
<evidence type="ECO:0000313" key="13">
    <source>
        <dbReference type="Proteomes" id="UP000481153"/>
    </source>
</evidence>
<dbReference type="PANTHER" id="PTHR32472:SF10">
    <property type="entry name" value="DNA REPAIR PROTEIN RADA-LIKE PROTEIN"/>
    <property type="match status" value="1"/>
</dbReference>
<evidence type="ECO:0000256" key="5">
    <source>
        <dbReference type="ARBA" id="ARBA00022801"/>
    </source>
</evidence>
<dbReference type="Gene3D" id="3.40.50.300">
    <property type="entry name" value="P-loop containing nucleotide triphosphate hydrolases"/>
    <property type="match status" value="1"/>
</dbReference>
<comment type="caution">
    <text evidence="12">The sequence shown here is derived from an EMBL/GenBank/DDBJ whole genome shotgun (WGS) entry which is preliminary data.</text>
</comment>
<gene>
    <name evidence="12" type="ORF">Ae201684_007555</name>
</gene>
<evidence type="ECO:0000256" key="3">
    <source>
        <dbReference type="ARBA" id="ARBA00022763"/>
    </source>
</evidence>
<dbReference type="SUPFAM" id="SSF52540">
    <property type="entry name" value="P-loop containing nucleoside triphosphate hydrolases"/>
    <property type="match status" value="1"/>
</dbReference>
<dbReference type="GO" id="GO:0008270">
    <property type="term" value="F:zinc ion binding"/>
    <property type="evidence" value="ECO:0007669"/>
    <property type="project" value="UniProtKB-KW"/>
</dbReference>
<dbReference type="InterPro" id="IPR027417">
    <property type="entry name" value="P-loop_NTPase"/>
</dbReference>
<reference evidence="12 13" key="1">
    <citation type="submission" date="2019-07" db="EMBL/GenBank/DDBJ databases">
        <title>Genomics analysis of Aphanomyces spp. identifies a new class of oomycete effector associated with host adaptation.</title>
        <authorList>
            <person name="Gaulin E."/>
        </authorList>
    </citation>
    <scope>NUCLEOTIDE SEQUENCE [LARGE SCALE GENOMIC DNA]</scope>
    <source>
        <strain evidence="12 13">ATCC 201684</strain>
    </source>
</reference>
<organism evidence="12 13">
    <name type="scientific">Aphanomyces euteiches</name>
    <dbReference type="NCBI Taxonomy" id="100861"/>
    <lineage>
        <taxon>Eukaryota</taxon>
        <taxon>Sar</taxon>
        <taxon>Stramenopiles</taxon>
        <taxon>Oomycota</taxon>
        <taxon>Saprolegniomycetes</taxon>
        <taxon>Saprolegniales</taxon>
        <taxon>Verrucalvaceae</taxon>
        <taxon>Aphanomyces</taxon>
    </lineage>
</organism>
<dbReference type="Proteomes" id="UP000481153">
    <property type="component" value="Unassembled WGS sequence"/>
</dbReference>
<feature type="domain" description="RecA family profile 1" evidence="11">
    <location>
        <begin position="98"/>
        <end position="252"/>
    </location>
</feature>
<keyword evidence="1" id="KW-0479">Metal-binding</keyword>
<proteinExistence type="predicted"/>
<dbReference type="GO" id="GO:0003684">
    <property type="term" value="F:damaged DNA binding"/>
    <property type="evidence" value="ECO:0007669"/>
    <property type="project" value="InterPro"/>
</dbReference>
<evidence type="ECO:0000259" key="11">
    <source>
        <dbReference type="PROSITE" id="PS50162"/>
    </source>
</evidence>
<protein>
    <recommendedName>
        <fullName evidence="11">RecA family profile 1 domain-containing protein</fullName>
    </recommendedName>
</protein>
<evidence type="ECO:0000313" key="12">
    <source>
        <dbReference type="EMBL" id="KAF0736545.1"/>
    </source>
</evidence>
<evidence type="ECO:0000256" key="2">
    <source>
        <dbReference type="ARBA" id="ARBA00022741"/>
    </source>
</evidence>
<evidence type="ECO:0000256" key="6">
    <source>
        <dbReference type="ARBA" id="ARBA00022833"/>
    </source>
</evidence>
<keyword evidence="8" id="KW-0346">Stress response</keyword>
<evidence type="ECO:0000256" key="10">
    <source>
        <dbReference type="ARBA" id="ARBA00023204"/>
    </source>
</evidence>
<dbReference type="InterPro" id="IPR004504">
    <property type="entry name" value="DNA_repair_RadA"/>
</dbReference>
<dbReference type="PANTHER" id="PTHR32472">
    <property type="entry name" value="DNA REPAIR PROTEIN RADA"/>
    <property type="match status" value="1"/>
</dbReference>
<keyword evidence="5" id="KW-0378">Hydrolase</keyword>
<keyword evidence="6" id="KW-0862">Zinc</keyword>
<dbReference type="NCBIfam" id="TIGR00416">
    <property type="entry name" value="sms"/>
    <property type="match status" value="1"/>
</dbReference>
<keyword evidence="10" id="KW-0234">DNA repair</keyword>
<keyword evidence="3" id="KW-0227">DNA damage</keyword>
<dbReference type="AlphaFoldDB" id="A0A6G0X8Z5"/>
<dbReference type="GO" id="GO:0000725">
    <property type="term" value="P:recombinational repair"/>
    <property type="evidence" value="ECO:0007669"/>
    <property type="project" value="TreeGrafter"/>
</dbReference>
<dbReference type="InterPro" id="IPR041166">
    <property type="entry name" value="Rubredoxin_2"/>
</dbReference>